<name>A0AAJ0IDC4_9PEZI</name>
<proteinExistence type="predicted"/>
<protein>
    <submittedName>
        <fullName evidence="1">Uncharacterized protein</fullName>
    </submittedName>
</protein>
<evidence type="ECO:0000313" key="2">
    <source>
        <dbReference type="Proteomes" id="UP001285908"/>
    </source>
</evidence>
<gene>
    <name evidence="1" type="ORF">B0T23DRAFT_374612</name>
</gene>
<sequence length="90" mass="10614">MPHHTMYDVYGLPFPPIPVWVFPSSRFPFPDLPFRELDQRTGENSADGERRDICKQIPNPTPMPLPTCEDEWLKCLLPFDRCRMGLLRHF</sequence>
<accession>A0AAJ0IDC4</accession>
<dbReference type="EMBL" id="JAULSX010000002">
    <property type="protein sequence ID" value="KAK3497577.1"/>
    <property type="molecule type" value="Genomic_DNA"/>
</dbReference>
<evidence type="ECO:0000313" key="1">
    <source>
        <dbReference type="EMBL" id="KAK3497577.1"/>
    </source>
</evidence>
<reference evidence="1 2" key="1">
    <citation type="journal article" date="2023" name="Mol. Phylogenet. Evol.">
        <title>Genome-scale phylogeny and comparative genomics of the fungal order Sordariales.</title>
        <authorList>
            <person name="Hensen N."/>
            <person name="Bonometti L."/>
            <person name="Westerberg I."/>
            <person name="Brannstrom I.O."/>
            <person name="Guillou S."/>
            <person name="Cros-Aarteil S."/>
            <person name="Calhoun S."/>
            <person name="Haridas S."/>
            <person name="Kuo A."/>
            <person name="Mondo S."/>
            <person name="Pangilinan J."/>
            <person name="Riley R."/>
            <person name="LaButti K."/>
            <person name="Andreopoulos B."/>
            <person name="Lipzen A."/>
            <person name="Chen C."/>
            <person name="Yan M."/>
            <person name="Daum C."/>
            <person name="Ng V."/>
            <person name="Clum A."/>
            <person name="Steindorff A."/>
            <person name="Ohm R.A."/>
            <person name="Martin F."/>
            <person name="Silar P."/>
            <person name="Natvig D.O."/>
            <person name="Lalanne C."/>
            <person name="Gautier V."/>
            <person name="Ament-Velasquez S.L."/>
            <person name="Kruys A."/>
            <person name="Hutchinson M.I."/>
            <person name="Powell A.J."/>
            <person name="Barry K."/>
            <person name="Miller A.N."/>
            <person name="Grigoriev I.V."/>
            <person name="Debuchy R."/>
            <person name="Gladieux P."/>
            <person name="Hiltunen Thoren M."/>
            <person name="Johannesson H."/>
        </authorList>
    </citation>
    <scope>NUCLEOTIDE SEQUENCE [LARGE SCALE GENOMIC DNA]</scope>
    <source>
        <strain evidence="1 2">FGSC 10403</strain>
    </source>
</reference>
<dbReference type="GeneID" id="87874479"/>
<dbReference type="Proteomes" id="UP001285908">
    <property type="component" value="Unassembled WGS sequence"/>
</dbReference>
<organism evidence="1 2">
    <name type="scientific">Neurospora hispaniola</name>
    <dbReference type="NCBI Taxonomy" id="588809"/>
    <lineage>
        <taxon>Eukaryota</taxon>
        <taxon>Fungi</taxon>
        <taxon>Dikarya</taxon>
        <taxon>Ascomycota</taxon>
        <taxon>Pezizomycotina</taxon>
        <taxon>Sordariomycetes</taxon>
        <taxon>Sordariomycetidae</taxon>
        <taxon>Sordariales</taxon>
        <taxon>Sordariaceae</taxon>
        <taxon>Neurospora</taxon>
    </lineage>
</organism>
<keyword evidence="2" id="KW-1185">Reference proteome</keyword>
<dbReference type="AlphaFoldDB" id="A0AAJ0IDC4"/>
<comment type="caution">
    <text evidence="1">The sequence shown here is derived from an EMBL/GenBank/DDBJ whole genome shotgun (WGS) entry which is preliminary data.</text>
</comment>
<dbReference type="RefSeq" id="XP_062695841.1">
    <property type="nucleotide sequence ID" value="XM_062836857.1"/>
</dbReference>